<evidence type="ECO:0000256" key="3">
    <source>
        <dbReference type="ARBA" id="ARBA00023125"/>
    </source>
</evidence>
<evidence type="ECO:0000259" key="5">
    <source>
        <dbReference type="PROSITE" id="PS50931"/>
    </source>
</evidence>
<accession>A0A212KZR3</accession>
<dbReference type="Gene3D" id="3.40.190.10">
    <property type="entry name" value="Periplasmic binding protein-like II"/>
    <property type="match status" value="2"/>
</dbReference>
<name>A0A212KZR3_9BACT</name>
<dbReference type="SUPFAM" id="SSF46785">
    <property type="entry name" value="Winged helix' DNA-binding domain"/>
    <property type="match status" value="1"/>
</dbReference>
<dbReference type="RefSeq" id="WP_179979473.1">
    <property type="nucleotide sequence ID" value="NZ_LT608333.1"/>
</dbReference>
<dbReference type="InterPro" id="IPR000847">
    <property type="entry name" value="LysR_HTH_N"/>
</dbReference>
<dbReference type="PRINTS" id="PR00039">
    <property type="entry name" value="HTHLYSR"/>
</dbReference>
<sequence>MQLKSIQCFMAVSELLNFHSAAEQLGMSQPALTAQIQALEECLGVQLFVRNRQKTELTYAGNIFRKETADLLHIVDSAIARARATAHGLAGYLRIGFISTAVAAGVLSPLISEFRQLKPDIELNLQSMSTESQLEALHDGRIDIAIVRLPLKNINHFEITPLYFEQLILLLPKAHPLSSRSYIDLSELSEVPFILNARHRATGYYDFIQKMLSNSGVILNIQQEVEEMYTLCSLVSSGLGVAVAPCSVKCYRLPGIEFKKLPELPRVGIALVTRKNETLEYVQLFSAIAKERKNISHD</sequence>
<dbReference type="InterPro" id="IPR036388">
    <property type="entry name" value="WH-like_DNA-bd_sf"/>
</dbReference>
<dbReference type="InterPro" id="IPR036390">
    <property type="entry name" value="WH_DNA-bd_sf"/>
</dbReference>
<gene>
    <name evidence="6" type="ORF">KL86DES1_10641</name>
</gene>
<dbReference type="Pfam" id="PF00126">
    <property type="entry name" value="HTH_1"/>
    <property type="match status" value="1"/>
</dbReference>
<dbReference type="PANTHER" id="PTHR30346:SF0">
    <property type="entry name" value="HCA OPERON TRANSCRIPTIONAL ACTIVATOR HCAR"/>
    <property type="match status" value="1"/>
</dbReference>
<evidence type="ECO:0000256" key="2">
    <source>
        <dbReference type="ARBA" id="ARBA00023015"/>
    </source>
</evidence>
<dbReference type="Gene3D" id="1.10.10.10">
    <property type="entry name" value="Winged helix-like DNA-binding domain superfamily/Winged helix DNA-binding domain"/>
    <property type="match status" value="1"/>
</dbReference>
<evidence type="ECO:0000313" key="6">
    <source>
        <dbReference type="EMBL" id="SCM70801.1"/>
    </source>
</evidence>
<protein>
    <submittedName>
        <fullName evidence="6">Transcriptional regulator, LysR family</fullName>
    </submittedName>
</protein>
<dbReference type="PANTHER" id="PTHR30346">
    <property type="entry name" value="TRANSCRIPTIONAL DUAL REGULATOR HCAR-RELATED"/>
    <property type="match status" value="1"/>
</dbReference>
<dbReference type="SUPFAM" id="SSF53850">
    <property type="entry name" value="Periplasmic binding protein-like II"/>
    <property type="match status" value="1"/>
</dbReference>
<dbReference type="FunFam" id="1.10.10.10:FF:000001">
    <property type="entry name" value="LysR family transcriptional regulator"/>
    <property type="match status" value="1"/>
</dbReference>
<dbReference type="GO" id="GO:0003700">
    <property type="term" value="F:DNA-binding transcription factor activity"/>
    <property type="evidence" value="ECO:0007669"/>
    <property type="project" value="InterPro"/>
</dbReference>
<organism evidence="6">
    <name type="scientific">uncultured Desulfovibrio sp</name>
    <dbReference type="NCBI Taxonomy" id="167968"/>
    <lineage>
        <taxon>Bacteria</taxon>
        <taxon>Pseudomonadati</taxon>
        <taxon>Thermodesulfobacteriota</taxon>
        <taxon>Desulfovibrionia</taxon>
        <taxon>Desulfovibrionales</taxon>
        <taxon>Desulfovibrionaceae</taxon>
        <taxon>Desulfovibrio</taxon>
        <taxon>environmental samples</taxon>
    </lineage>
</organism>
<dbReference type="GO" id="GO:0003677">
    <property type="term" value="F:DNA binding"/>
    <property type="evidence" value="ECO:0007669"/>
    <property type="project" value="UniProtKB-KW"/>
</dbReference>
<proteinExistence type="inferred from homology"/>
<feature type="domain" description="HTH lysR-type" evidence="5">
    <location>
        <begin position="1"/>
        <end position="58"/>
    </location>
</feature>
<dbReference type="CDD" id="cd08414">
    <property type="entry name" value="PBP2_LTTR_aromatics_like"/>
    <property type="match status" value="1"/>
</dbReference>
<dbReference type="EMBL" id="FMJC01000001">
    <property type="protein sequence ID" value="SCM70801.1"/>
    <property type="molecule type" value="Genomic_DNA"/>
</dbReference>
<comment type="similarity">
    <text evidence="1">Belongs to the LysR transcriptional regulatory family.</text>
</comment>
<evidence type="ECO:0000256" key="4">
    <source>
        <dbReference type="ARBA" id="ARBA00023163"/>
    </source>
</evidence>
<keyword evidence="2" id="KW-0805">Transcription regulation</keyword>
<reference evidence="6" key="1">
    <citation type="submission" date="2016-08" db="EMBL/GenBank/DDBJ databases">
        <authorList>
            <person name="Seilhamer J.J."/>
        </authorList>
    </citation>
    <scope>NUCLEOTIDE SEQUENCE</scope>
    <source>
        <strain evidence="6">86-1</strain>
    </source>
</reference>
<dbReference type="GO" id="GO:0032993">
    <property type="term" value="C:protein-DNA complex"/>
    <property type="evidence" value="ECO:0007669"/>
    <property type="project" value="TreeGrafter"/>
</dbReference>
<keyword evidence="4" id="KW-0804">Transcription</keyword>
<evidence type="ECO:0000256" key="1">
    <source>
        <dbReference type="ARBA" id="ARBA00009437"/>
    </source>
</evidence>
<dbReference type="InterPro" id="IPR005119">
    <property type="entry name" value="LysR_subst-bd"/>
</dbReference>
<dbReference type="PROSITE" id="PS50931">
    <property type="entry name" value="HTH_LYSR"/>
    <property type="match status" value="1"/>
</dbReference>
<dbReference type="Pfam" id="PF03466">
    <property type="entry name" value="LysR_substrate"/>
    <property type="match status" value="1"/>
</dbReference>
<dbReference type="AlphaFoldDB" id="A0A212KZR3"/>
<keyword evidence="3" id="KW-0238">DNA-binding</keyword>